<dbReference type="PANTHER" id="PTHR11579:SF0">
    <property type="entry name" value="PROTEIN-L-ISOASPARTATE(D-ASPARTATE) O-METHYLTRANSFERASE"/>
    <property type="match status" value="1"/>
</dbReference>
<dbReference type="SUPFAM" id="SSF53335">
    <property type="entry name" value="S-adenosyl-L-methionine-dependent methyltransferases"/>
    <property type="match status" value="1"/>
</dbReference>
<evidence type="ECO:0000256" key="8">
    <source>
        <dbReference type="ARBA" id="ARBA00022691"/>
    </source>
</evidence>
<keyword evidence="7 12" id="KW-0808">Transferase</keyword>
<evidence type="ECO:0000256" key="5">
    <source>
        <dbReference type="ARBA" id="ARBA00022490"/>
    </source>
</evidence>
<gene>
    <name evidence="12" type="ORF">H4W29_000615</name>
</gene>
<dbReference type="GO" id="GO:0032259">
    <property type="term" value="P:methylation"/>
    <property type="evidence" value="ECO:0007669"/>
    <property type="project" value="UniProtKB-KW"/>
</dbReference>
<evidence type="ECO:0000256" key="2">
    <source>
        <dbReference type="ARBA" id="ARBA00005369"/>
    </source>
</evidence>
<dbReference type="PANTHER" id="PTHR11579">
    <property type="entry name" value="PROTEIN-L-ISOASPARTATE O-METHYLTRANSFERASE"/>
    <property type="match status" value="1"/>
</dbReference>
<dbReference type="RefSeq" id="WP_192727615.1">
    <property type="nucleotide sequence ID" value="NZ_BAAAVL010000003.1"/>
</dbReference>
<evidence type="ECO:0000256" key="3">
    <source>
        <dbReference type="ARBA" id="ARBA00011890"/>
    </source>
</evidence>
<comment type="subcellular location">
    <subcellularLocation>
        <location evidence="1">Cytoplasm</location>
    </subcellularLocation>
</comment>
<reference evidence="12 13" key="1">
    <citation type="submission" date="2020-10" db="EMBL/GenBank/DDBJ databases">
        <title>Sequencing the genomes of 1000 actinobacteria strains.</title>
        <authorList>
            <person name="Klenk H.-P."/>
        </authorList>
    </citation>
    <scope>NUCLEOTIDE SEQUENCE [LARGE SCALE GENOMIC DNA]</scope>
    <source>
        <strain evidence="12 13">DSM 7307</strain>
    </source>
</reference>
<dbReference type="Proteomes" id="UP000620262">
    <property type="component" value="Unassembled WGS sequence"/>
</dbReference>
<dbReference type="EMBL" id="JADBEC010000001">
    <property type="protein sequence ID" value="MBE1503434.1"/>
    <property type="molecule type" value="Genomic_DNA"/>
</dbReference>
<sequence>MDETELTICRQAYATQMLAKMGIVDDERLRQAFATVPREDFLDPPPWRMASGTGYQDMPSTDPVILYQDVLIALQEGKQVNNGSPSLHALGLHWLAPQPGETACHIGAGGGYYTAMLSHLVGSGGHVAAIEYDRDLAARAVANLAPYGNVEVVCGNGLEWPQSPTDAIYVNFAVHKPAETWIDNLAIGGRLILPLSAPSRDGNDNLRPRSARGGFFLIQHTPEHYRARYLSPTVFVWGHGASGTIETYRVLESAFRQGGMGKVTRLRWKEPKQEDEWYSEEDWGLL</sequence>
<evidence type="ECO:0000256" key="9">
    <source>
        <dbReference type="ARBA" id="ARBA00030757"/>
    </source>
</evidence>
<comment type="similarity">
    <text evidence="2">Belongs to the methyltransferase superfamily. L-isoaspartyl/D-aspartyl protein methyltransferase family.</text>
</comment>
<organism evidence="12 13">
    <name type="scientific">Rhizobium viscosum</name>
    <name type="common">Arthrobacter viscosus</name>
    <dbReference type="NCBI Taxonomy" id="1673"/>
    <lineage>
        <taxon>Bacteria</taxon>
        <taxon>Pseudomonadati</taxon>
        <taxon>Pseudomonadota</taxon>
        <taxon>Alphaproteobacteria</taxon>
        <taxon>Hyphomicrobiales</taxon>
        <taxon>Rhizobiaceae</taxon>
        <taxon>Rhizobium/Agrobacterium group</taxon>
        <taxon>Rhizobium</taxon>
    </lineage>
</organism>
<keyword evidence="8" id="KW-0949">S-adenosyl-L-methionine</keyword>
<evidence type="ECO:0000256" key="7">
    <source>
        <dbReference type="ARBA" id="ARBA00022679"/>
    </source>
</evidence>
<evidence type="ECO:0000256" key="10">
    <source>
        <dbReference type="ARBA" id="ARBA00031323"/>
    </source>
</evidence>
<evidence type="ECO:0000313" key="13">
    <source>
        <dbReference type="Proteomes" id="UP000620262"/>
    </source>
</evidence>
<dbReference type="GO" id="GO:0004719">
    <property type="term" value="F:protein-L-isoaspartate (D-aspartate) O-methyltransferase activity"/>
    <property type="evidence" value="ECO:0007669"/>
    <property type="project" value="UniProtKB-EC"/>
</dbReference>
<comment type="caution">
    <text evidence="12">The sequence shown here is derived from an EMBL/GenBank/DDBJ whole genome shotgun (WGS) entry which is preliminary data.</text>
</comment>
<dbReference type="Pfam" id="PF01135">
    <property type="entry name" value="PCMT"/>
    <property type="match status" value="1"/>
</dbReference>
<dbReference type="InterPro" id="IPR029063">
    <property type="entry name" value="SAM-dependent_MTases_sf"/>
</dbReference>
<name>A0ABR9IJT0_RHIVS</name>
<dbReference type="CDD" id="cd02440">
    <property type="entry name" value="AdoMet_MTases"/>
    <property type="match status" value="1"/>
</dbReference>
<keyword evidence="6 12" id="KW-0489">Methyltransferase</keyword>
<dbReference type="Gene3D" id="3.40.50.150">
    <property type="entry name" value="Vaccinia Virus protein VP39"/>
    <property type="match status" value="1"/>
</dbReference>
<evidence type="ECO:0000256" key="1">
    <source>
        <dbReference type="ARBA" id="ARBA00004496"/>
    </source>
</evidence>
<keyword evidence="13" id="KW-1185">Reference proteome</keyword>
<evidence type="ECO:0000256" key="11">
    <source>
        <dbReference type="ARBA" id="ARBA00031350"/>
    </source>
</evidence>
<protein>
    <recommendedName>
        <fullName evidence="4">Protein-L-isoaspartate O-methyltransferase</fullName>
        <ecNumber evidence="3">2.1.1.77</ecNumber>
    </recommendedName>
    <alternativeName>
        <fullName evidence="11">L-isoaspartyl protein carboxyl methyltransferase</fullName>
    </alternativeName>
    <alternativeName>
        <fullName evidence="9">Protein L-isoaspartyl methyltransferase</fullName>
    </alternativeName>
    <alternativeName>
        <fullName evidence="10">Protein-beta-aspartate methyltransferase</fullName>
    </alternativeName>
</protein>
<evidence type="ECO:0000256" key="4">
    <source>
        <dbReference type="ARBA" id="ARBA00013346"/>
    </source>
</evidence>
<dbReference type="InterPro" id="IPR000682">
    <property type="entry name" value="PCMT"/>
</dbReference>
<evidence type="ECO:0000313" key="12">
    <source>
        <dbReference type="EMBL" id="MBE1503434.1"/>
    </source>
</evidence>
<proteinExistence type="inferred from homology"/>
<keyword evidence="5" id="KW-0963">Cytoplasm</keyword>
<evidence type="ECO:0000256" key="6">
    <source>
        <dbReference type="ARBA" id="ARBA00022603"/>
    </source>
</evidence>
<accession>A0ABR9IJT0</accession>
<dbReference type="EC" id="2.1.1.77" evidence="3"/>